<organism evidence="4 5">
    <name type="scientific">Gemmata massiliana</name>
    <dbReference type="NCBI Taxonomy" id="1210884"/>
    <lineage>
        <taxon>Bacteria</taxon>
        <taxon>Pseudomonadati</taxon>
        <taxon>Planctomycetota</taxon>
        <taxon>Planctomycetia</taxon>
        <taxon>Gemmatales</taxon>
        <taxon>Gemmataceae</taxon>
        <taxon>Gemmata</taxon>
    </lineage>
</organism>
<evidence type="ECO:0000313" key="5">
    <source>
        <dbReference type="Proteomes" id="UP000464178"/>
    </source>
</evidence>
<evidence type="ECO:0000256" key="1">
    <source>
        <dbReference type="SAM" id="MobiDB-lite"/>
    </source>
</evidence>
<keyword evidence="5" id="KW-1185">Reference proteome</keyword>
<evidence type="ECO:0000313" key="4">
    <source>
        <dbReference type="EMBL" id="VTR90974.1"/>
    </source>
</evidence>
<feature type="region of interest" description="Disordered" evidence="1">
    <location>
        <begin position="236"/>
        <end position="255"/>
    </location>
</feature>
<accession>A0A6P2CTF2</accession>
<gene>
    <name evidence="4" type="ORF">SOIL9_67400</name>
</gene>
<name>A0A6P2CTF2_9BACT</name>
<keyword evidence="2" id="KW-0472">Membrane</keyword>
<evidence type="ECO:0000259" key="3">
    <source>
        <dbReference type="Pfam" id="PF02517"/>
    </source>
</evidence>
<feature type="transmembrane region" description="Helical" evidence="2">
    <location>
        <begin position="188"/>
        <end position="205"/>
    </location>
</feature>
<keyword evidence="2" id="KW-0812">Transmembrane</keyword>
<feature type="transmembrane region" description="Helical" evidence="2">
    <location>
        <begin position="84"/>
        <end position="105"/>
    </location>
</feature>
<keyword evidence="2" id="KW-1133">Transmembrane helix</keyword>
<dbReference type="GO" id="GO:0080120">
    <property type="term" value="P:CAAX-box protein maturation"/>
    <property type="evidence" value="ECO:0007669"/>
    <property type="project" value="UniProtKB-ARBA"/>
</dbReference>
<dbReference type="Proteomes" id="UP000464178">
    <property type="component" value="Chromosome"/>
</dbReference>
<evidence type="ECO:0000256" key="2">
    <source>
        <dbReference type="SAM" id="Phobius"/>
    </source>
</evidence>
<feature type="transmembrane region" description="Helical" evidence="2">
    <location>
        <begin position="6"/>
        <end position="23"/>
    </location>
</feature>
<protein>
    <recommendedName>
        <fullName evidence="3">CAAX prenyl protease 2/Lysostaphin resistance protein A-like domain-containing protein</fullName>
    </recommendedName>
</protein>
<sequence length="255" mass="28169">MVTPLDLLYVALFAGAVPLYDYVISWPAYRRQLQVDPVRAKTRFWALSIGWLWALVVIGAALWLSNDRAWTSLGFSVPDGWRLWASVVLILLLLAYVAQTIVAVARNSAARASVREQIGELTADIMPQTRAELYWFGGVALTAGFCEEFLFRGYFIWAFAPWIGWWGAAAVSVLVFAVLHAYQGWSGVLRVGILGVFFTLVVAIFDSLWPAIVLHVLVDLHGGILAWLALREEPASGDEAEIAKQPEPQSGSSSM</sequence>
<dbReference type="GO" id="GO:0004175">
    <property type="term" value="F:endopeptidase activity"/>
    <property type="evidence" value="ECO:0007669"/>
    <property type="project" value="UniProtKB-ARBA"/>
</dbReference>
<feature type="domain" description="CAAX prenyl protease 2/Lysostaphin resistance protein A-like" evidence="3">
    <location>
        <begin position="132"/>
        <end position="220"/>
    </location>
</feature>
<feature type="transmembrane region" description="Helical" evidence="2">
    <location>
        <begin position="133"/>
        <end position="157"/>
    </location>
</feature>
<dbReference type="Pfam" id="PF02517">
    <property type="entry name" value="Rce1-like"/>
    <property type="match status" value="1"/>
</dbReference>
<dbReference type="KEGG" id="gms:SOIL9_67400"/>
<dbReference type="EMBL" id="LR593886">
    <property type="protein sequence ID" value="VTR90974.1"/>
    <property type="molecule type" value="Genomic_DNA"/>
</dbReference>
<feature type="transmembrane region" description="Helical" evidence="2">
    <location>
        <begin position="163"/>
        <end position="181"/>
    </location>
</feature>
<dbReference type="AlphaFoldDB" id="A0A6P2CTF2"/>
<feature type="transmembrane region" description="Helical" evidence="2">
    <location>
        <begin position="44"/>
        <end position="64"/>
    </location>
</feature>
<dbReference type="InterPro" id="IPR003675">
    <property type="entry name" value="Rce1/LyrA-like_dom"/>
</dbReference>
<proteinExistence type="predicted"/>
<dbReference type="RefSeq" id="WP_162666037.1">
    <property type="nucleotide sequence ID" value="NZ_LR593886.1"/>
</dbReference>
<reference evidence="4 5" key="1">
    <citation type="submission" date="2019-05" db="EMBL/GenBank/DDBJ databases">
        <authorList>
            <consortium name="Science for Life Laboratories"/>
        </authorList>
    </citation>
    <scope>NUCLEOTIDE SEQUENCE [LARGE SCALE GENOMIC DNA]</scope>
    <source>
        <strain evidence="4">Soil9</strain>
    </source>
</reference>